<sequence>MSWSPFKNISRTATLSEDLDAIKSGDALNVKVYKESDDLKIIKQHELECQEEDEWISGTLGNDVAVNLVVSKEDGIEVGKHGGESFHVSVTHYQPKTVVDSSASESQIVSNESKSVEMSTKDKLITMLEEDDEEIGSILPANGITEIKSKIISPPKSRNSITNSKVVSPNKSRKSTTISHSFSEQPTIESPFDKISSRSASAQSTVSINEPGKTRKNKRKKNSSAASDLDSLVLKKKKKVVNSLLNINETKGFPILAALNYSTKFTEDFTNPPDTQTVPDLPLLSPELVKQLGNSTEPKNLITRKSTMNTILVDNSINGTVPDIEIMMGDIRPGSHSFRRFGMSTKLSETYPSLYIQLINIGEILNTSLAIHEFEHTPQDTGDESSMTFDFFISETCGLILIRPTETYQVDIKTGESLFFMKLSEIAFNVQSLILVMVVDVNESNIIAEDSKMITFSEDCNSLGIQLFTTTKDPKSMLKTLHDIILNYGCVVTSRSSGSLVTVEELEDDVKYSEEHRFLMDCGLVNPLLVKCLLENIELKDFVMMSWDEKMERFGDLISDQLMAVVENNFELALQQQSVM</sequence>
<keyword evidence="2" id="KW-1185">Reference proteome</keyword>
<evidence type="ECO:0000313" key="2">
    <source>
        <dbReference type="Proteomes" id="UP001165064"/>
    </source>
</evidence>
<organism evidence="1 2">
    <name type="scientific">Ambrosiozyma monospora</name>
    <name type="common">Yeast</name>
    <name type="synonym">Endomycopsis monosporus</name>
    <dbReference type="NCBI Taxonomy" id="43982"/>
    <lineage>
        <taxon>Eukaryota</taxon>
        <taxon>Fungi</taxon>
        <taxon>Dikarya</taxon>
        <taxon>Ascomycota</taxon>
        <taxon>Saccharomycotina</taxon>
        <taxon>Pichiomycetes</taxon>
        <taxon>Pichiales</taxon>
        <taxon>Pichiaceae</taxon>
        <taxon>Ambrosiozyma</taxon>
    </lineage>
</organism>
<reference evidence="1" key="1">
    <citation type="submission" date="2023-04" db="EMBL/GenBank/DDBJ databases">
        <title>Ambrosiozyma monospora NBRC 10751.</title>
        <authorList>
            <person name="Ichikawa N."/>
            <person name="Sato H."/>
            <person name="Tonouchi N."/>
        </authorList>
    </citation>
    <scope>NUCLEOTIDE SEQUENCE</scope>
    <source>
        <strain evidence="1">NBRC 10751</strain>
    </source>
</reference>
<protein>
    <submittedName>
        <fullName evidence="1">Unnamed protein product</fullName>
    </submittedName>
</protein>
<accession>A0ACB5TDM6</accession>
<dbReference type="Proteomes" id="UP001165064">
    <property type="component" value="Unassembled WGS sequence"/>
</dbReference>
<gene>
    <name evidence="1" type="ORF">Amon02_000741200</name>
</gene>
<proteinExistence type="predicted"/>
<comment type="caution">
    <text evidence="1">The sequence shown here is derived from an EMBL/GenBank/DDBJ whole genome shotgun (WGS) entry which is preliminary data.</text>
</comment>
<name>A0ACB5TDM6_AMBMO</name>
<dbReference type="EMBL" id="BSXS01006156">
    <property type="protein sequence ID" value="GME85146.1"/>
    <property type="molecule type" value="Genomic_DNA"/>
</dbReference>
<evidence type="ECO:0000313" key="1">
    <source>
        <dbReference type="EMBL" id="GME85146.1"/>
    </source>
</evidence>